<dbReference type="InterPro" id="IPR013239">
    <property type="entry name" value="RNA_polI_Rpa14"/>
</dbReference>
<dbReference type="EMBL" id="AE016820">
    <property type="protein sequence ID" value="AAS54315.1"/>
    <property type="molecule type" value="Genomic_DNA"/>
</dbReference>
<reference evidence="2 3" key="1">
    <citation type="journal article" date="2004" name="Science">
        <title>The Ashbya gossypii genome as a tool for mapping the ancient Saccharomyces cerevisiae genome.</title>
        <authorList>
            <person name="Dietrich F.S."/>
            <person name="Voegeli S."/>
            <person name="Brachat S."/>
            <person name="Lerch A."/>
            <person name="Gates K."/>
            <person name="Steiner S."/>
            <person name="Mohr C."/>
            <person name="Pohlmann R."/>
            <person name="Luedi P."/>
            <person name="Choi S."/>
            <person name="Wing R.A."/>
            <person name="Flavier A."/>
            <person name="Gaffney T.D."/>
            <person name="Philippsen P."/>
        </authorList>
    </citation>
    <scope>NUCLEOTIDE SEQUENCE [LARGE SCALE GENOMIC DNA]</scope>
    <source>
        <strain evidence="3">ATCC 10895 / CBS 109.51 / FGSC 9923 / NRRL Y-1056</strain>
    </source>
</reference>
<name>Q750W5_EREGS</name>
<dbReference type="OMA" id="TPIVIHE"/>
<protein>
    <submittedName>
        <fullName evidence="2">AGL176Wp</fullName>
    </submittedName>
</protein>
<evidence type="ECO:0000313" key="3">
    <source>
        <dbReference type="Proteomes" id="UP000000591"/>
    </source>
</evidence>
<dbReference type="InParanoid" id="Q750W5"/>
<dbReference type="KEGG" id="ago:AGOS_AGL176W"/>
<proteinExistence type="predicted"/>
<keyword evidence="3" id="KW-1185">Reference proteome</keyword>
<dbReference type="eggNOG" id="ENOG502S8XT">
    <property type="taxonomic scope" value="Eukaryota"/>
</dbReference>
<sequence length="154" mass="16076">MIRGGRRPIVSSLNQPVVLHVAGPPQHLDKDSALRFLSVFIEEKETAAVLGAAGGAVVTSGGVGSEGGVDTALSSALAQLKRMERDLKGLPPTILSGADEEEREEEPEAVVGETVSRSATGGTKRRFADEEAEKAEEAATAASDDEEAPKKARK</sequence>
<reference evidence="3" key="2">
    <citation type="journal article" date="2013" name="G3 (Bethesda)">
        <title>Genomes of Ashbya fungi isolated from insects reveal four mating-type loci, numerous translocations, lack of transposons, and distinct gene duplications.</title>
        <authorList>
            <person name="Dietrich F.S."/>
            <person name="Voegeli S."/>
            <person name="Kuo S."/>
            <person name="Philippsen P."/>
        </authorList>
    </citation>
    <scope>GENOME REANNOTATION</scope>
    <source>
        <strain evidence="3">ATCC 10895 / CBS 109.51 / FGSC 9923 / NRRL Y-1056</strain>
    </source>
</reference>
<feature type="compositionally biased region" description="Acidic residues" evidence="1">
    <location>
        <begin position="98"/>
        <end position="108"/>
    </location>
</feature>
<accession>Q750W5</accession>
<gene>
    <name evidence="2" type="ORF">AGOS_AGL176W</name>
</gene>
<dbReference type="HOGENOM" id="CLU_132185_0_0_1"/>
<evidence type="ECO:0000256" key="1">
    <source>
        <dbReference type="SAM" id="MobiDB-lite"/>
    </source>
</evidence>
<evidence type="ECO:0000313" key="2">
    <source>
        <dbReference type="EMBL" id="AAS54315.1"/>
    </source>
</evidence>
<dbReference type="GeneID" id="4622784"/>
<dbReference type="RefSeq" id="NP_986491.1">
    <property type="nucleotide sequence ID" value="NM_211553.1"/>
</dbReference>
<organism evidence="2 3">
    <name type="scientific">Eremothecium gossypii (strain ATCC 10895 / CBS 109.51 / FGSC 9923 / NRRL Y-1056)</name>
    <name type="common">Yeast</name>
    <name type="synonym">Ashbya gossypii</name>
    <dbReference type="NCBI Taxonomy" id="284811"/>
    <lineage>
        <taxon>Eukaryota</taxon>
        <taxon>Fungi</taxon>
        <taxon>Dikarya</taxon>
        <taxon>Ascomycota</taxon>
        <taxon>Saccharomycotina</taxon>
        <taxon>Saccharomycetes</taxon>
        <taxon>Saccharomycetales</taxon>
        <taxon>Saccharomycetaceae</taxon>
        <taxon>Eremothecium</taxon>
    </lineage>
</organism>
<dbReference type="STRING" id="284811.Q750W5"/>
<dbReference type="FunCoup" id="Q750W5">
    <property type="interactions" value="68"/>
</dbReference>
<feature type="region of interest" description="Disordered" evidence="1">
    <location>
        <begin position="89"/>
        <end position="154"/>
    </location>
</feature>
<dbReference type="Pfam" id="PF08203">
    <property type="entry name" value="RNA_polI_A14"/>
    <property type="match status" value="1"/>
</dbReference>
<dbReference type="Gene3D" id="6.10.250.3390">
    <property type="match status" value="1"/>
</dbReference>
<dbReference type="OrthoDB" id="4093689at2759"/>
<dbReference type="Proteomes" id="UP000000591">
    <property type="component" value="Chromosome VII"/>
</dbReference>
<dbReference type="AlphaFoldDB" id="Q750W5"/>